<dbReference type="InterPro" id="IPR029063">
    <property type="entry name" value="SAM-dependent_MTases_sf"/>
</dbReference>
<dbReference type="PANTHER" id="PTHR13610:SF11">
    <property type="entry name" value="METHYLTRANSFERASE DOMAIN-CONTAINING PROTEIN"/>
    <property type="match status" value="1"/>
</dbReference>
<dbReference type="GO" id="GO:0008168">
    <property type="term" value="F:methyltransferase activity"/>
    <property type="evidence" value="ECO:0007669"/>
    <property type="project" value="UniProtKB-KW"/>
</dbReference>
<evidence type="ECO:0000313" key="6">
    <source>
        <dbReference type="Proteomes" id="UP001207918"/>
    </source>
</evidence>
<evidence type="ECO:0000313" key="5">
    <source>
        <dbReference type="EMBL" id="MCW9707249.1"/>
    </source>
</evidence>
<protein>
    <submittedName>
        <fullName evidence="5">Methyltransferase domain-containing protein</fullName>
    </submittedName>
</protein>
<evidence type="ECO:0000259" key="4">
    <source>
        <dbReference type="Pfam" id="PF13847"/>
    </source>
</evidence>
<dbReference type="SUPFAM" id="SSF53335">
    <property type="entry name" value="S-adenosyl-L-methionine-dependent methyltransferases"/>
    <property type="match status" value="1"/>
</dbReference>
<evidence type="ECO:0000256" key="1">
    <source>
        <dbReference type="ARBA" id="ARBA00022603"/>
    </source>
</evidence>
<dbReference type="PANTHER" id="PTHR13610">
    <property type="entry name" value="METHYLTRANSFERASE DOMAIN-CONTAINING PROTEIN"/>
    <property type="match status" value="1"/>
</dbReference>
<dbReference type="CDD" id="cd02440">
    <property type="entry name" value="AdoMet_MTases"/>
    <property type="match status" value="1"/>
</dbReference>
<proteinExistence type="predicted"/>
<dbReference type="InterPro" id="IPR026170">
    <property type="entry name" value="FAM173A/B"/>
</dbReference>
<reference evidence="5 6" key="1">
    <citation type="submission" date="2021-03" db="EMBL/GenBank/DDBJ databases">
        <title>Aliifodinibius sp. nov., a new bacterium isolated from saline soil.</title>
        <authorList>
            <person name="Galisteo C."/>
            <person name="De La Haba R."/>
            <person name="Sanchez-Porro C."/>
            <person name="Ventosa A."/>
        </authorList>
    </citation>
    <scope>NUCLEOTIDE SEQUENCE [LARGE SCALE GENOMIC DNA]</scope>
    <source>
        <strain evidence="5 6">1BSP15-2V2</strain>
    </source>
</reference>
<name>A0ABT3PMW9_9BACT</name>
<dbReference type="Proteomes" id="UP001207918">
    <property type="component" value="Unassembled WGS sequence"/>
</dbReference>
<keyword evidence="6" id="KW-1185">Reference proteome</keyword>
<keyword evidence="1 5" id="KW-0489">Methyltransferase</keyword>
<gene>
    <name evidence="5" type="ORF">J6I44_10300</name>
</gene>
<sequence>MSTYSHRSTKLSILSVFIFALLFITTAPLQSQDLDVPYVPTPNEVVEKMLDLADVQSSDYVIDLGSGDGRIVIAAAKRGASGHGIDLDPERIAEARENAQSEGLDDRIMFMEENLFDTDFTKASVITMYLLPSVNEKLRPELLDKMEPGTRIVSHSFSMGDWKADKKAEVSPPNSSRTHDIYFWIIPAKVAGEWSWSSNGTDFDMNINQQFQEISVRIYDGNGSSYNIQKQELTGDRITLRAVNGDQSYILSGQVTDGSIEGIIQHHNGDDKSIIPWSASLN</sequence>
<dbReference type="InterPro" id="IPR025714">
    <property type="entry name" value="Methyltranfer_dom"/>
</dbReference>
<evidence type="ECO:0000256" key="3">
    <source>
        <dbReference type="ARBA" id="ARBA00022691"/>
    </source>
</evidence>
<feature type="domain" description="Methyltransferase" evidence="4">
    <location>
        <begin position="59"/>
        <end position="122"/>
    </location>
</feature>
<dbReference type="Pfam" id="PF13847">
    <property type="entry name" value="Methyltransf_31"/>
    <property type="match status" value="1"/>
</dbReference>
<keyword evidence="2" id="KW-0808">Transferase</keyword>
<keyword evidence="3" id="KW-0949">S-adenosyl-L-methionine</keyword>
<accession>A0ABT3PMW9</accession>
<dbReference type="Gene3D" id="3.40.50.150">
    <property type="entry name" value="Vaccinia Virus protein VP39"/>
    <property type="match status" value="1"/>
</dbReference>
<dbReference type="EMBL" id="JAGGJA010000006">
    <property type="protein sequence ID" value="MCW9707249.1"/>
    <property type="molecule type" value="Genomic_DNA"/>
</dbReference>
<comment type="caution">
    <text evidence="5">The sequence shown here is derived from an EMBL/GenBank/DDBJ whole genome shotgun (WGS) entry which is preliminary data.</text>
</comment>
<dbReference type="RefSeq" id="WP_265766008.1">
    <property type="nucleotide sequence ID" value="NZ_JAGGJA010000006.1"/>
</dbReference>
<organism evidence="5 6">
    <name type="scientific">Fodinibius salsisoli</name>
    <dbReference type="NCBI Taxonomy" id="2820877"/>
    <lineage>
        <taxon>Bacteria</taxon>
        <taxon>Pseudomonadati</taxon>
        <taxon>Balneolota</taxon>
        <taxon>Balneolia</taxon>
        <taxon>Balneolales</taxon>
        <taxon>Balneolaceae</taxon>
        <taxon>Fodinibius</taxon>
    </lineage>
</organism>
<dbReference type="GO" id="GO:0032259">
    <property type="term" value="P:methylation"/>
    <property type="evidence" value="ECO:0007669"/>
    <property type="project" value="UniProtKB-KW"/>
</dbReference>
<evidence type="ECO:0000256" key="2">
    <source>
        <dbReference type="ARBA" id="ARBA00022679"/>
    </source>
</evidence>